<feature type="region of interest" description="Disordered" evidence="1">
    <location>
        <begin position="183"/>
        <end position="224"/>
    </location>
</feature>
<comment type="caution">
    <text evidence="2">The sequence shown here is derived from an EMBL/GenBank/DDBJ whole genome shotgun (WGS) entry which is preliminary data.</text>
</comment>
<proteinExistence type="predicted"/>
<gene>
    <name evidence="2" type="ORF">DERYTH_LOCUS18785</name>
</gene>
<dbReference type="OrthoDB" id="2492368at2759"/>
<evidence type="ECO:0000313" key="3">
    <source>
        <dbReference type="Proteomes" id="UP000789405"/>
    </source>
</evidence>
<reference evidence="2" key="1">
    <citation type="submission" date="2021-06" db="EMBL/GenBank/DDBJ databases">
        <authorList>
            <person name="Kallberg Y."/>
            <person name="Tangrot J."/>
            <person name="Rosling A."/>
        </authorList>
    </citation>
    <scope>NUCLEOTIDE SEQUENCE</scope>
    <source>
        <strain evidence="2">MA453B</strain>
    </source>
</reference>
<feature type="compositionally biased region" description="Basic residues" evidence="1">
    <location>
        <begin position="190"/>
        <end position="209"/>
    </location>
</feature>
<sequence>MIMKRNTYRNKEATAEAKDSERETPCSYCGLREHIVSKCPAIRMKRKCAALLKKLTKEQAVEVQVIIDEAFSNFEIHEEQVPQTLKFLLKVLEKVIKEEKEDIIYFVGETAYLGVDLPAQDKNYEGLMVTESTSKRWCEESTREKEDLKQEKSIELGPEIDMVNLIGNYLKIVDTWKSKFRRPEEDRKYQTRSKHAPLRNRKNKPRRKQGERPQIGTEKENTVN</sequence>
<organism evidence="2 3">
    <name type="scientific">Dentiscutata erythropus</name>
    <dbReference type="NCBI Taxonomy" id="1348616"/>
    <lineage>
        <taxon>Eukaryota</taxon>
        <taxon>Fungi</taxon>
        <taxon>Fungi incertae sedis</taxon>
        <taxon>Mucoromycota</taxon>
        <taxon>Glomeromycotina</taxon>
        <taxon>Glomeromycetes</taxon>
        <taxon>Diversisporales</taxon>
        <taxon>Gigasporaceae</taxon>
        <taxon>Dentiscutata</taxon>
    </lineage>
</organism>
<evidence type="ECO:0000256" key="1">
    <source>
        <dbReference type="SAM" id="MobiDB-lite"/>
    </source>
</evidence>
<protein>
    <submittedName>
        <fullName evidence="2">13539_t:CDS:1</fullName>
    </submittedName>
</protein>
<accession>A0A9N9JE93</accession>
<name>A0A9N9JE93_9GLOM</name>
<dbReference type="EMBL" id="CAJVPY010019570">
    <property type="protein sequence ID" value="CAG8772059.1"/>
    <property type="molecule type" value="Genomic_DNA"/>
</dbReference>
<dbReference type="AlphaFoldDB" id="A0A9N9JE93"/>
<evidence type="ECO:0000313" key="2">
    <source>
        <dbReference type="EMBL" id="CAG8772059.1"/>
    </source>
</evidence>
<keyword evidence="3" id="KW-1185">Reference proteome</keyword>
<dbReference type="Proteomes" id="UP000789405">
    <property type="component" value="Unassembled WGS sequence"/>
</dbReference>